<proteinExistence type="predicted"/>
<dbReference type="PANTHER" id="PTHR43537">
    <property type="entry name" value="TRANSCRIPTIONAL REGULATOR, GNTR FAMILY"/>
    <property type="match status" value="1"/>
</dbReference>
<evidence type="ECO:0000256" key="1">
    <source>
        <dbReference type="ARBA" id="ARBA00023015"/>
    </source>
</evidence>
<dbReference type="Pfam" id="PF00392">
    <property type="entry name" value="GntR"/>
    <property type="match status" value="1"/>
</dbReference>
<dbReference type="Proteomes" id="UP000319557">
    <property type="component" value="Chromosome"/>
</dbReference>
<dbReference type="RefSeq" id="WP_145346659.1">
    <property type="nucleotide sequence ID" value="NZ_CP036261.1"/>
</dbReference>
<feature type="domain" description="HTH gntR-type" evidence="4">
    <location>
        <begin position="1"/>
        <end position="68"/>
    </location>
</feature>
<dbReference type="AlphaFoldDB" id="A0A517M2J9"/>
<dbReference type="SUPFAM" id="SSF48008">
    <property type="entry name" value="GntR ligand-binding domain-like"/>
    <property type="match status" value="1"/>
</dbReference>
<keyword evidence="3" id="KW-0804">Transcription</keyword>
<organism evidence="5 6">
    <name type="scientific">Rosistilla ulvae</name>
    <dbReference type="NCBI Taxonomy" id="1930277"/>
    <lineage>
        <taxon>Bacteria</taxon>
        <taxon>Pseudomonadati</taxon>
        <taxon>Planctomycetota</taxon>
        <taxon>Planctomycetia</taxon>
        <taxon>Pirellulales</taxon>
        <taxon>Pirellulaceae</taxon>
        <taxon>Rosistilla</taxon>
    </lineage>
</organism>
<dbReference type="EMBL" id="CP036261">
    <property type="protein sequence ID" value="QDS89091.1"/>
    <property type="molecule type" value="Genomic_DNA"/>
</dbReference>
<evidence type="ECO:0000256" key="2">
    <source>
        <dbReference type="ARBA" id="ARBA00023125"/>
    </source>
</evidence>
<evidence type="ECO:0000259" key="4">
    <source>
        <dbReference type="PROSITE" id="PS50949"/>
    </source>
</evidence>
<dbReference type="InterPro" id="IPR008920">
    <property type="entry name" value="TF_FadR/GntR_C"/>
</dbReference>
<dbReference type="OrthoDB" id="9781630at2"/>
<sequence length="226" mass="25404">MSDNEVHKKLSDLIFSGEFERGSNLVERNLASRLGVSRIPVRETLTRLVAQGALQGGRKGEGVRLRRYSAEEIRQLYEFRAMLEGGIARAAATNASQADVLRLTIICDEMNASVGEATAERWGILDRRFHEALSESCRNDRTSEALKALLNECFYVFYILSRQKSRSELSGEELVSHQKLAVDDHLAIVGHIKARREDEAESHSKLHILRSADRVIRAAIESDLEN</sequence>
<dbReference type="Pfam" id="PF07729">
    <property type="entry name" value="FCD"/>
    <property type="match status" value="1"/>
</dbReference>
<dbReference type="PROSITE" id="PS50949">
    <property type="entry name" value="HTH_GNTR"/>
    <property type="match status" value="1"/>
</dbReference>
<dbReference type="Gene3D" id="1.20.120.530">
    <property type="entry name" value="GntR ligand-binding domain-like"/>
    <property type="match status" value="1"/>
</dbReference>
<dbReference type="InterPro" id="IPR036388">
    <property type="entry name" value="WH-like_DNA-bd_sf"/>
</dbReference>
<gene>
    <name evidence="5" type="primary">lutR_3</name>
    <name evidence="5" type="ORF">EC9_32880</name>
</gene>
<dbReference type="InterPro" id="IPR000524">
    <property type="entry name" value="Tscrpt_reg_HTH_GntR"/>
</dbReference>
<accession>A0A517M2J9</accession>
<dbReference type="InterPro" id="IPR036390">
    <property type="entry name" value="WH_DNA-bd_sf"/>
</dbReference>
<dbReference type="InterPro" id="IPR011711">
    <property type="entry name" value="GntR_C"/>
</dbReference>
<reference evidence="5 6" key="1">
    <citation type="submission" date="2019-02" db="EMBL/GenBank/DDBJ databases">
        <title>Deep-cultivation of Planctomycetes and their phenomic and genomic characterization uncovers novel biology.</title>
        <authorList>
            <person name="Wiegand S."/>
            <person name="Jogler M."/>
            <person name="Boedeker C."/>
            <person name="Pinto D."/>
            <person name="Vollmers J."/>
            <person name="Rivas-Marin E."/>
            <person name="Kohn T."/>
            <person name="Peeters S.H."/>
            <person name="Heuer A."/>
            <person name="Rast P."/>
            <person name="Oberbeckmann S."/>
            <person name="Bunk B."/>
            <person name="Jeske O."/>
            <person name="Meyerdierks A."/>
            <person name="Storesund J.E."/>
            <person name="Kallscheuer N."/>
            <person name="Luecker S."/>
            <person name="Lage O.M."/>
            <person name="Pohl T."/>
            <person name="Merkel B.J."/>
            <person name="Hornburger P."/>
            <person name="Mueller R.-W."/>
            <person name="Bruemmer F."/>
            <person name="Labrenz M."/>
            <person name="Spormann A.M."/>
            <person name="Op den Camp H."/>
            <person name="Overmann J."/>
            <person name="Amann R."/>
            <person name="Jetten M.S.M."/>
            <person name="Mascher T."/>
            <person name="Medema M.H."/>
            <person name="Devos D.P."/>
            <person name="Kaster A.-K."/>
            <person name="Ovreas L."/>
            <person name="Rohde M."/>
            <person name="Galperin M.Y."/>
            <person name="Jogler C."/>
        </authorList>
    </citation>
    <scope>NUCLEOTIDE SEQUENCE [LARGE SCALE GENOMIC DNA]</scope>
    <source>
        <strain evidence="5 6">EC9</strain>
    </source>
</reference>
<evidence type="ECO:0000313" key="6">
    <source>
        <dbReference type="Proteomes" id="UP000319557"/>
    </source>
</evidence>
<dbReference type="KEGG" id="ruv:EC9_32880"/>
<dbReference type="GO" id="GO:0003700">
    <property type="term" value="F:DNA-binding transcription factor activity"/>
    <property type="evidence" value="ECO:0007669"/>
    <property type="project" value="InterPro"/>
</dbReference>
<dbReference type="Gene3D" id="1.10.10.10">
    <property type="entry name" value="Winged helix-like DNA-binding domain superfamily/Winged helix DNA-binding domain"/>
    <property type="match status" value="1"/>
</dbReference>
<keyword evidence="1" id="KW-0805">Transcription regulation</keyword>
<dbReference type="GO" id="GO:0003677">
    <property type="term" value="F:DNA binding"/>
    <property type="evidence" value="ECO:0007669"/>
    <property type="project" value="UniProtKB-KW"/>
</dbReference>
<protein>
    <submittedName>
        <fullName evidence="5">HTH-type transcriptional regulator LutR</fullName>
    </submittedName>
</protein>
<dbReference type="SUPFAM" id="SSF46785">
    <property type="entry name" value="Winged helix' DNA-binding domain"/>
    <property type="match status" value="1"/>
</dbReference>
<keyword evidence="2" id="KW-0238">DNA-binding</keyword>
<evidence type="ECO:0000256" key="3">
    <source>
        <dbReference type="ARBA" id="ARBA00023163"/>
    </source>
</evidence>
<name>A0A517M2J9_9BACT</name>
<dbReference type="SMART" id="SM00895">
    <property type="entry name" value="FCD"/>
    <property type="match status" value="1"/>
</dbReference>
<evidence type="ECO:0000313" key="5">
    <source>
        <dbReference type="EMBL" id="QDS89091.1"/>
    </source>
</evidence>
<keyword evidence="6" id="KW-1185">Reference proteome</keyword>
<dbReference type="SMART" id="SM00345">
    <property type="entry name" value="HTH_GNTR"/>
    <property type="match status" value="1"/>
</dbReference>
<dbReference type="PANTHER" id="PTHR43537:SF49">
    <property type="entry name" value="TRANSCRIPTIONAL REGULATORY PROTEIN"/>
    <property type="match status" value="1"/>
</dbReference>